<evidence type="ECO:0000256" key="4">
    <source>
        <dbReference type="ARBA" id="ARBA00022840"/>
    </source>
</evidence>
<feature type="transmembrane region" description="Helical" evidence="8">
    <location>
        <begin position="43"/>
        <end position="63"/>
    </location>
</feature>
<keyword evidence="3" id="KW-0547">Nucleotide-binding</keyword>
<organism evidence="11 12">
    <name type="scientific">Actinomadura miaoliensis</name>
    <dbReference type="NCBI Taxonomy" id="430685"/>
    <lineage>
        <taxon>Bacteria</taxon>
        <taxon>Bacillati</taxon>
        <taxon>Actinomycetota</taxon>
        <taxon>Actinomycetes</taxon>
        <taxon>Streptosporangiales</taxon>
        <taxon>Thermomonosporaceae</taxon>
        <taxon>Actinomadura</taxon>
    </lineage>
</organism>
<dbReference type="InterPro" id="IPR003439">
    <property type="entry name" value="ABC_transporter-like_ATP-bd"/>
</dbReference>
<evidence type="ECO:0000259" key="10">
    <source>
        <dbReference type="PROSITE" id="PS50929"/>
    </source>
</evidence>
<protein>
    <recommendedName>
        <fullName evidence="13">ABC transporter ATP-binding protein</fullName>
    </recommendedName>
</protein>
<dbReference type="Proteomes" id="UP001500683">
    <property type="component" value="Unassembled WGS sequence"/>
</dbReference>
<evidence type="ECO:0000256" key="3">
    <source>
        <dbReference type="ARBA" id="ARBA00022741"/>
    </source>
</evidence>
<name>A0ABP7VHY7_9ACTN</name>
<feature type="compositionally biased region" description="Basic and acidic residues" evidence="7">
    <location>
        <begin position="378"/>
        <end position="396"/>
    </location>
</feature>
<keyword evidence="6 8" id="KW-0472">Membrane</keyword>
<reference evidence="12" key="1">
    <citation type="journal article" date="2019" name="Int. J. Syst. Evol. Microbiol.">
        <title>The Global Catalogue of Microorganisms (GCM) 10K type strain sequencing project: providing services to taxonomists for standard genome sequencing and annotation.</title>
        <authorList>
            <consortium name="The Broad Institute Genomics Platform"/>
            <consortium name="The Broad Institute Genome Sequencing Center for Infectious Disease"/>
            <person name="Wu L."/>
            <person name="Ma J."/>
        </authorList>
    </citation>
    <scope>NUCLEOTIDE SEQUENCE [LARGE SCALE GENOMIC DNA]</scope>
    <source>
        <strain evidence="12">JCM 16702</strain>
    </source>
</reference>
<dbReference type="InterPro" id="IPR036640">
    <property type="entry name" value="ABC1_TM_sf"/>
</dbReference>
<evidence type="ECO:0008006" key="13">
    <source>
        <dbReference type="Google" id="ProtNLM"/>
    </source>
</evidence>
<keyword evidence="2 8" id="KW-0812">Transmembrane</keyword>
<evidence type="ECO:0000256" key="8">
    <source>
        <dbReference type="SAM" id="Phobius"/>
    </source>
</evidence>
<feature type="domain" description="ABC transmembrane type-1" evidence="10">
    <location>
        <begin position="48"/>
        <end position="332"/>
    </location>
</feature>
<feature type="transmembrane region" description="Helical" evidence="8">
    <location>
        <begin position="272"/>
        <end position="295"/>
    </location>
</feature>
<evidence type="ECO:0000313" key="12">
    <source>
        <dbReference type="Proteomes" id="UP001500683"/>
    </source>
</evidence>
<feature type="region of interest" description="Disordered" evidence="7">
    <location>
        <begin position="685"/>
        <end position="724"/>
    </location>
</feature>
<evidence type="ECO:0000259" key="9">
    <source>
        <dbReference type="PROSITE" id="PS50893"/>
    </source>
</evidence>
<feature type="transmembrane region" description="Helical" evidence="8">
    <location>
        <begin position="189"/>
        <end position="206"/>
    </location>
</feature>
<dbReference type="PROSITE" id="PS00211">
    <property type="entry name" value="ABC_TRANSPORTER_1"/>
    <property type="match status" value="1"/>
</dbReference>
<dbReference type="SUPFAM" id="SSF90123">
    <property type="entry name" value="ABC transporter transmembrane region"/>
    <property type="match status" value="1"/>
</dbReference>
<keyword evidence="5 8" id="KW-1133">Transmembrane helix</keyword>
<feature type="compositionally biased region" description="Low complexity" evidence="7">
    <location>
        <begin position="397"/>
        <end position="410"/>
    </location>
</feature>
<dbReference type="PANTHER" id="PTHR43394">
    <property type="entry name" value="ATP-DEPENDENT PERMEASE MDL1, MITOCHONDRIAL"/>
    <property type="match status" value="1"/>
</dbReference>
<dbReference type="InterPro" id="IPR017871">
    <property type="entry name" value="ABC_transporter-like_CS"/>
</dbReference>
<dbReference type="PANTHER" id="PTHR43394:SF1">
    <property type="entry name" value="ATP-BINDING CASSETTE SUB-FAMILY B MEMBER 10, MITOCHONDRIAL"/>
    <property type="match status" value="1"/>
</dbReference>
<dbReference type="Pfam" id="PF00664">
    <property type="entry name" value="ABC_membrane"/>
    <property type="match status" value="1"/>
</dbReference>
<dbReference type="InterPro" id="IPR027417">
    <property type="entry name" value="P-loop_NTPase"/>
</dbReference>
<evidence type="ECO:0000256" key="6">
    <source>
        <dbReference type="ARBA" id="ARBA00023136"/>
    </source>
</evidence>
<gene>
    <name evidence="11" type="ORF">GCM10022214_22980</name>
</gene>
<evidence type="ECO:0000313" key="11">
    <source>
        <dbReference type="EMBL" id="GAA4067667.1"/>
    </source>
</evidence>
<dbReference type="InterPro" id="IPR039421">
    <property type="entry name" value="Type_1_exporter"/>
</dbReference>
<feature type="transmembrane region" description="Helical" evidence="8">
    <location>
        <begin position="83"/>
        <end position="104"/>
    </location>
</feature>
<feature type="domain" description="ABC transporter" evidence="9">
    <location>
        <begin position="446"/>
        <end position="681"/>
    </location>
</feature>
<comment type="caution">
    <text evidence="11">The sequence shown here is derived from an EMBL/GenBank/DDBJ whole genome shotgun (WGS) entry which is preliminary data.</text>
</comment>
<dbReference type="Gene3D" id="1.20.1560.10">
    <property type="entry name" value="ABC transporter type 1, transmembrane domain"/>
    <property type="match status" value="1"/>
</dbReference>
<evidence type="ECO:0000256" key="2">
    <source>
        <dbReference type="ARBA" id="ARBA00022692"/>
    </source>
</evidence>
<feature type="compositionally biased region" description="Low complexity" evidence="7">
    <location>
        <begin position="695"/>
        <end position="710"/>
    </location>
</feature>
<evidence type="ECO:0000256" key="5">
    <source>
        <dbReference type="ARBA" id="ARBA00022989"/>
    </source>
</evidence>
<dbReference type="PROSITE" id="PS50929">
    <property type="entry name" value="ABC_TM1F"/>
    <property type="match status" value="1"/>
</dbReference>
<dbReference type="SMART" id="SM00382">
    <property type="entry name" value="AAA"/>
    <property type="match status" value="1"/>
</dbReference>
<dbReference type="InterPro" id="IPR003593">
    <property type="entry name" value="AAA+_ATPase"/>
</dbReference>
<dbReference type="Pfam" id="PF00005">
    <property type="entry name" value="ABC_tran"/>
    <property type="match status" value="1"/>
</dbReference>
<keyword evidence="12" id="KW-1185">Reference proteome</keyword>
<comment type="subcellular location">
    <subcellularLocation>
        <location evidence="1">Cell membrane</location>
        <topology evidence="1">Multi-pass membrane protein</topology>
    </subcellularLocation>
</comment>
<dbReference type="PROSITE" id="PS50893">
    <property type="entry name" value="ABC_TRANSPORTER_2"/>
    <property type="match status" value="1"/>
</dbReference>
<feature type="transmembrane region" description="Helical" evidence="8">
    <location>
        <begin position="166"/>
        <end position="183"/>
    </location>
</feature>
<evidence type="ECO:0000256" key="7">
    <source>
        <dbReference type="SAM" id="MobiDB-lite"/>
    </source>
</evidence>
<keyword evidence="4" id="KW-0067">ATP-binding</keyword>
<feature type="region of interest" description="Disordered" evidence="7">
    <location>
        <begin position="371"/>
        <end position="410"/>
    </location>
</feature>
<dbReference type="EMBL" id="BAAAZG010000012">
    <property type="protein sequence ID" value="GAA4067667.1"/>
    <property type="molecule type" value="Genomic_DNA"/>
</dbReference>
<dbReference type="SUPFAM" id="SSF52540">
    <property type="entry name" value="P-loop containing nucleoside triphosphate hydrolases"/>
    <property type="match status" value="1"/>
</dbReference>
<dbReference type="InterPro" id="IPR011527">
    <property type="entry name" value="ABC1_TM_dom"/>
</dbReference>
<evidence type="ECO:0000256" key="1">
    <source>
        <dbReference type="ARBA" id="ARBA00004651"/>
    </source>
</evidence>
<dbReference type="CDD" id="cd18550">
    <property type="entry name" value="ABC_6TM_exporter_like"/>
    <property type="match status" value="1"/>
</dbReference>
<sequence length="724" mass="77055">MGMPGMPGNGWQVMASFRRDASVTRQRLKPGTVRRIAGYARPYVRELVLFLMLNALAAGIVVANPLLLKSIIDRGIVPADHAVVVWLAVAVAGLALLEAVLGLVQRWYSARIGEGLIYDLRTQVFGHVQRQPVAFFMRAQTGSLVSRLNNDVIGAQRALTTTLSSVVSNVISLILVLVTMFVLSWQVTLIALLLLPIFILPAKWVGKRLQRVSREQMQLDAEMSSLMTERFNVAGAMLAKLYGRPAEEEENFSQRAARVRDIGVVAAMYGRVFFTALTLVAALATAMVYGVGGFLVVDGKFQLGTLVALATLLTRMYGPLTALSNVHVDVMTALVSFDRVFEVLDLKPLIADRADARPLTVTADGDGGAGAGAGALVKTDKSDKPEKTDKSDKTEKAAGNGRAAGDGAATATTATVTAVEGERAAPAIEFDHVSFSYPSAAEVSLASLESIARTDNAPGREVLRDVTFTVPPGQMYALVGPSGAGKSTITHLVSRLYDVTDGAVRVGGHDVRDVTLESLRAQIGVVSQDAHLFHDTIGANMRYARPDATDEEILAALDAAAIGELVAAMPEGLDTVVGDRGYRLSGGEKQRLAIARLLLKAPSVVVLDEATAHLDSESEAAVQRALATALAGRTSLVIAHRLSTVREADQILVIDGGRVAERGRHEELLLRGGLYAELYRTQFARQADPAPPAEPAEVTEPAEVDAPAADGLPGPRETERAAAD</sequence>
<accession>A0ABP7VHY7</accession>
<proteinExistence type="predicted"/>
<dbReference type="Gene3D" id="3.40.50.300">
    <property type="entry name" value="P-loop containing nucleotide triphosphate hydrolases"/>
    <property type="match status" value="1"/>
</dbReference>